<dbReference type="WBParaSite" id="NBR_0000332201-mRNA-1">
    <property type="protein sequence ID" value="NBR_0000332201-mRNA-1"/>
    <property type="gene ID" value="NBR_0000332201"/>
</dbReference>
<evidence type="ECO:0000313" key="1">
    <source>
        <dbReference type="EMBL" id="VDL66913.1"/>
    </source>
</evidence>
<evidence type="ECO:0000313" key="3">
    <source>
        <dbReference type="WBParaSite" id="NBR_0000332201-mRNA-1"/>
    </source>
</evidence>
<protein>
    <submittedName>
        <fullName evidence="3">Secreted protein</fullName>
    </submittedName>
</protein>
<reference evidence="3" key="1">
    <citation type="submission" date="2017-02" db="UniProtKB">
        <authorList>
            <consortium name="WormBaseParasite"/>
        </authorList>
    </citation>
    <scope>IDENTIFICATION</scope>
</reference>
<reference evidence="1 2" key="2">
    <citation type="submission" date="2018-11" db="EMBL/GenBank/DDBJ databases">
        <authorList>
            <consortium name="Pathogen Informatics"/>
        </authorList>
    </citation>
    <scope>NUCLEOTIDE SEQUENCE [LARGE SCALE GENOMIC DNA]</scope>
</reference>
<dbReference type="Proteomes" id="UP000271162">
    <property type="component" value="Unassembled WGS sequence"/>
</dbReference>
<name>A0A0N4XLC0_NIPBR</name>
<evidence type="ECO:0000313" key="2">
    <source>
        <dbReference type="Proteomes" id="UP000271162"/>
    </source>
</evidence>
<keyword evidence="2" id="KW-1185">Reference proteome</keyword>
<sequence length="78" mass="9187">MKWPVILLVALAEASLPEHRVATSHTSCFLRYVSFRFRREHQRMHIDSTLEATVANVFDILAQRYSWRLFLRLVLKSG</sequence>
<dbReference type="EMBL" id="UYSL01004864">
    <property type="protein sequence ID" value="VDL66913.1"/>
    <property type="molecule type" value="Genomic_DNA"/>
</dbReference>
<accession>A0A0N4XLC0</accession>
<dbReference type="AlphaFoldDB" id="A0A0N4XLC0"/>
<organism evidence="3">
    <name type="scientific">Nippostrongylus brasiliensis</name>
    <name type="common">Rat hookworm</name>
    <dbReference type="NCBI Taxonomy" id="27835"/>
    <lineage>
        <taxon>Eukaryota</taxon>
        <taxon>Metazoa</taxon>
        <taxon>Ecdysozoa</taxon>
        <taxon>Nematoda</taxon>
        <taxon>Chromadorea</taxon>
        <taxon>Rhabditida</taxon>
        <taxon>Rhabditina</taxon>
        <taxon>Rhabditomorpha</taxon>
        <taxon>Strongyloidea</taxon>
        <taxon>Heligmosomidae</taxon>
        <taxon>Nippostrongylus</taxon>
    </lineage>
</organism>
<proteinExistence type="predicted"/>
<gene>
    <name evidence="1" type="ORF">NBR_LOCUS3324</name>
</gene>